<dbReference type="InterPro" id="IPR054402">
    <property type="entry name" value="Tt1218-like_dom"/>
</dbReference>
<evidence type="ECO:0000313" key="3">
    <source>
        <dbReference type="EMBL" id="XBY65333.1"/>
    </source>
</evidence>
<dbReference type="RefSeq" id="WP_350447860.1">
    <property type="nucleotide sequence ID" value="NZ_CP158373.1"/>
</dbReference>
<organism evidence="3">
    <name type="scientific">Pseudomonas solani</name>
    <dbReference type="NCBI Taxonomy" id="2731552"/>
    <lineage>
        <taxon>Bacteria</taxon>
        <taxon>Pseudomonadati</taxon>
        <taxon>Pseudomonadota</taxon>
        <taxon>Gammaproteobacteria</taxon>
        <taxon>Pseudomonadales</taxon>
        <taxon>Pseudomonadaceae</taxon>
        <taxon>Pseudomonas</taxon>
    </lineage>
</organism>
<accession>A0AAU7Y961</accession>
<reference evidence="3" key="1">
    <citation type="submission" date="2023-08" db="EMBL/GenBank/DDBJ databases">
        <title>Increased levels of nutrients transform a symbiont into a lethal pathobiont.</title>
        <authorList>
            <person name="Lachnit T."/>
            <person name="Ulrich L."/>
            <person name="Willmer F.M."/>
            <person name="Hasenbein T."/>
            <person name="Steiner L.X."/>
            <person name="Wolters M."/>
            <person name="Herbst E.M."/>
            <person name="Deines P."/>
        </authorList>
    </citation>
    <scope>NUCLEOTIDE SEQUENCE</scope>
    <source>
        <strain evidence="3">T3</strain>
    </source>
</reference>
<sequence length="191" mass="20275">MQIANFTRQQLGASLIEVLIALVIFAVGLLGFAALQLNALQSSGDSSQRTQATWVVQELAERVRANPEAALASYASAPNCSNLPAQRCADYYNPISGAKVNATDCTAAQMAAYDRWEAQCPYSGNSTYTANATAREGRYGSRDFLALSVSGTQPLTVVASGTQLTITANWQSKAEKNSSGQNLSGSVQVQR</sequence>
<dbReference type="AlphaFoldDB" id="A0AAU7Y961"/>
<keyword evidence="1" id="KW-0472">Membrane</keyword>
<proteinExistence type="predicted"/>
<dbReference type="Pfam" id="PF22150">
    <property type="entry name" value="Tt1218-like"/>
    <property type="match status" value="1"/>
</dbReference>
<gene>
    <name evidence="3" type="primary">pilV</name>
    <name evidence="3" type="ORF">ABS648_06055</name>
</gene>
<dbReference type="InterPro" id="IPR013362">
    <property type="entry name" value="Pilus_4_PilV"/>
</dbReference>
<keyword evidence="1" id="KW-0812">Transmembrane</keyword>
<dbReference type="NCBIfam" id="TIGR02523">
    <property type="entry name" value="type_IV_pilV"/>
    <property type="match status" value="1"/>
</dbReference>
<dbReference type="Pfam" id="PF07963">
    <property type="entry name" value="N_methyl"/>
    <property type="match status" value="1"/>
</dbReference>
<name>A0AAU7Y961_9PSED</name>
<dbReference type="EMBL" id="CP158373">
    <property type="protein sequence ID" value="XBY65333.1"/>
    <property type="molecule type" value="Genomic_DNA"/>
</dbReference>
<dbReference type="InterPro" id="IPR012902">
    <property type="entry name" value="N_methyl_site"/>
</dbReference>
<evidence type="ECO:0000259" key="2">
    <source>
        <dbReference type="Pfam" id="PF22150"/>
    </source>
</evidence>
<protein>
    <submittedName>
        <fullName evidence="3">Type IV pilus modification protein PilV</fullName>
    </submittedName>
</protein>
<feature type="domain" description="Type IV pilin Tt1218-like" evidence="2">
    <location>
        <begin position="34"/>
        <end position="116"/>
    </location>
</feature>
<evidence type="ECO:0000256" key="1">
    <source>
        <dbReference type="SAM" id="Phobius"/>
    </source>
</evidence>
<keyword evidence="1" id="KW-1133">Transmembrane helix</keyword>
<dbReference type="NCBIfam" id="TIGR02532">
    <property type="entry name" value="IV_pilin_GFxxxE"/>
    <property type="match status" value="1"/>
</dbReference>
<feature type="transmembrane region" description="Helical" evidence="1">
    <location>
        <begin position="12"/>
        <end position="35"/>
    </location>
</feature>